<reference evidence="1 2" key="1">
    <citation type="submission" date="2023-09" db="EMBL/GenBank/DDBJ databases">
        <authorList>
            <person name="Rey-Velasco X."/>
        </authorList>
    </citation>
    <scope>NUCLEOTIDE SEQUENCE [LARGE SCALE GENOMIC DNA]</scope>
    <source>
        <strain evidence="1 2">F188</strain>
    </source>
</reference>
<gene>
    <name evidence="1" type="ORF">RM549_03510</name>
</gene>
<dbReference type="EMBL" id="JAVRHM010000002">
    <property type="protein sequence ID" value="MDT0688834.1"/>
    <property type="molecule type" value="Genomic_DNA"/>
</dbReference>
<dbReference type="Gene3D" id="3.40.50.2000">
    <property type="entry name" value="Glycogen Phosphorylase B"/>
    <property type="match status" value="2"/>
</dbReference>
<comment type="caution">
    <text evidence="1">The sequence shown here is derived from an EMBL/GenBank/DDBJ whole genome shotgun (WGS) entry which is preliminary data.</text>
</comment>
<dbReference type="Proteomes" id="UP001261624">
    <property type="component" value="Unassembled WGS sequence"/>
</dbReference>
<evidence type="ECO:0000313" key="2">
    <source>
        <dbReference type="Proteomes" id="UP001261624"/>
    </source>
</evidence>
<proteinExistence type="predicted"/>
<keyword evidence="2" id="KW-1185">Reference proteome</keyword>
<organism evidence="1 2">
    <name type="scientific">Autumnicola patrickiae</name>
    <dbReference type="NCBI Taxonomy" id="3075591"/>
    <lineage>
        <taxon>Bacteria</taxon>
        <taxon>Pseudomonadati</taxon>
        <taxon>Bacteroidota</taxon>
        <taxon>Flavobacteriia</taxon>
        <taxon>Flavobacteriales</taxon>
        <taxon>Flavobacteriaceae</taxon>
        <taxon>Autumnicola</taxon>
    </lineage>
</organism>
<name>A0ABU3DYM4_9FLAO</name>
<protein>
    <recommendedName>
        <fullName evidence="3">Glycosyltransferase</fullName>
    </recommendedName>
</protein>
<sequence>MANELIKQGYIISILAIADRFTDVIVKEKRGTPHNNFEILRLPYKEPFIHKAKEWVDTQDPDWLSLQYVPFSFNDRGLHFGLSKDLLEIGKNRKWQIMFHELWVGMEKGSKLKFHVWGILQRFLIKRLLENLCPAVIHTQSKLYQAHLKDLGYRAIYLPLFSNIPNIRKSKSNLPNGKSEKRKEVRFIVFGTIQKNAPIKEFAKEARKFQKEKGIKLKLIIVGRAHAEQELWRKIWASNNLEVELLGELSPPDVSDAMLNSSVGLATTVYPKIEKSGSVAALREHDLRVICVAGAWQPRLNTYIPSNSSIIQYKIGNFNSCLRAALDTQREIPSDISSITAKFIKNLEAGVI</sequence>
<dbReference type="SUPFAM" id="SSF53756">
    <property type="entry name" value="UDP-Glycosyltransferase/glycogen phosphorylase"/>
    <property type="match status" value="1"/>
</dbReference>
<evidence type="ECO:0000313" key="1">
    <source>
        <dbReference type="EMBL" id="MDT0688834.1"/>
    </source>
</evidence>
<dbReference type="RefSeq" id="WP_311681336.1">
    <property type="nucleotide sequence ID" value="NZ_JAVRHM010000002.1"/>
</dbReference>
<accession>A0ABU3DYM4</accession>
<evidence type="ECO:0008006" key="3">
    <source>
        <dbReference type="Google" id="ProtNLM"/>
    </source>
</evidence>